<dbReference type="Proteomes" id="UP000600865">
    <property type="component" value="Unassembled WGS sequence"/>
</dbReference>
<dbReference type="Gene3D" id="3.30.300.30">
    <property type="match status" value="1"/>
</dbReference>
<feature type="domain" description="AMP-binding enzyme C-terminal" evidence="2">
    <location>
        <begin position="431"/>
        <end position="504"/>
    </location>
</feature>
<dbReference type="GO" id="GO:0016878">
    <property type="term" value="F:acid-thiol ligase activity"/>
    <property type="evidence" value="ECO:0007669"/>
    <property type="project" value="UniProtKB-ARBA"/>
</dbReference>
<reference evidence="3 4" key="1">
    <citation type="journal article" date="2014" name="Int. J. Syst. Evol. Microbiol.">
        <title>Complete genome sequence of Corynebacterium casei LMG S-19264T (=DSM 44701T), isolated from a smear-ripened cheese.</title>
        <authorList>
            <consortium name="US DOE Joint Genome Institute (JGI-PGF)"/>
            <person name="Walter F."/>
            <person name="Albersmeier A."/>
            <person name="Kalinowski J."/>
            <person name="Ruckert C."/>
        </authorList>
    </citation>
    <scope>NUCLEOTIDE SEQUENCE [LARGE SCALE GENOMIC DNA]</scope>
    <source>
        <strain evidence="3 4">KCTC 23968</strain>
    </source>
</reference>
<dbReference type="PROSITE" id="PS00455">
    <property type="entry name" value="AMP_BINDING"/>
    <property type="match status" value="1"/>
</dbReference>
<organism evidence="3 4">
    <name type="scientific">Litorimonas cladophorae</name>
    <dbReference type="NCBI Taxonomy" id="1220491"/>
    <lineage>
        <taxon>Bacteria</taxon>
        <taxon>Pseudomonadati</taxon>
        <taxon>Pseudomonadota</taxon>
        <taxon>Alphaproteobacteria</taxon>
        <taxon>Maricaulales</taxon>
        <taxon>Robiginitomaculaceae</taxon>
    </lineage>
</organism>
<dbReference type="PANTHER" id="PTHR43767">
    <property type="entry name" value="LONG-CHAIN-FATTY-ACID--COA LIGASE"/>
    <property type="match status" value="1"/>
</dbReference>
<dbReference type="InterPro" id="IPR025110">
    <property type="entry name" value="AMP-bd_C"/>
</dbReference>
<dbReference type="InterPro" id="IPR000873">
    <property type="entry name" value="AMP-dep_synth/lig_dom"/>
</dbReference>
<dbReference type="EMBL" id="BMYV01000003">
    <property type="protein sequence ID" value="GGX73156.1"/>
    <property type="molecule type" value="Genomic_DNA"/>
</dbReference>
<dbReference type="Pfam" id="PF00501">
    <property type="entry name" value="AMP-binding"/>
    <property type="match status" value="1"/>
</dbReference>
<dbReference type="AlphaFoldDB" id="A0A918KSX7"/>
<keyword evidence="3" id="KW-0436">Ligase</keyword>
<protein>
    <submittedName>
        <fullName evidence="3">4-coumarate--CoA ligase</fullName>
    </submittedName>
</protein>
<dbReference type="RefSeq" id="WP_189586399.1">
    <property type="nucleotide sequence ID" value="NZ_BMYV01000003.1"/>
</dbReference>
<dbReference type="Pfam" id="PF13193">
    <property type="entry name" value="AMP-binding_C"/>
    <property type="match status" value="1"/>
</dbReference>
<evidence type="ECO:0000259" key="2">
    <source>
        <dbReference type="Pfam" id="PF13193"/>
    </source>
</evidence>
<dbReference type="SUPFAM" id="SSF56801">
    <property type="entry name" value="Acetyl-CoA synthetase-like"/>
    <property type="match status" value="1"/>
</dbReference>
<dbReference type="Gene3D" id="3.40.50.12780">
    <property type="entry name" value="N-terminal domain of ligase-like"/>
    <property type="match status" value="1"/>
</dbReference>
<evidence type="ECO:0000313" key="4">
    <source>
        <dbReference type="Proteomes" id="UP000600865"/>
    </source>
</evidence>
<proteinExistence type="predicted"/>
<dbReference type="InterPro" id="IPR050237">
    <property type="entry name" value="ATP-dep_AMP-bd_enzyme"/>
</dbReference>
<keyword evidence="4" id="KW-1185">Reference proteome</keyword>
<name>A0A918KSX7_9PROT</name>
<gene>
    <name evidence="3" type="ORF">GCM10011309_23910</name>
</gene>
<dbReference type="InterPro" id="IPR045851">
    <property type="entry name" value="AMP-bd_C_sf"/>
</dbReference>
<evidence type="ECO:0000259" key="1">
    <source>
        <dbReference type="Pfam" id="PF00501"/>
    </source>
</evidence>
<feature type="domain" description="AMP-dependent synthetase/ligase" evidence="1">
    <location>
        <begin position="24"/>
        <end position="375"/>
    </location>
</feature>
<dbReference type="InterPro" id="IPR042099">
    <property type="entry name" value="ANL_N_sf"/>
</dbReference>
<comment type="caution">
    <text evidence="3">The sequence shown here is derived from an EMBL/GenBank/DDBJ whole genome shotgun (WGS) entry which is preliminary data.</text>
</comment>
<sequence length="520" mass="57630">MSKIIQPTNPLLPDIFSLHGKWRRDKDALVTSTETLNWGAFTRRMNQVANGLAEKGLEKGDRVVLLMANGAPMAEVLFGTMMGGFVSAPLNTSVTDDAILSMILDSGAKAIICTDDQSARIDALAAHLPKTLKQNLICAGQKKPDWTPYTDWREAQSEARPATRINPDDFLNIIYSSGTTGQPKGIVHTHQGRRDWAYDLAIALRYDSSARFLATIGLYSNITWVGMLCTLLAGGTLIIADKFDAEALWQQLERDRITHLSMVPVMYERMMAIEDTRRFNVGAMRGMMSAGSPLREPVKAALFDRFECGIIELYGLTEGVITTLDPEDAKGRLASVGLPLIGTDIKILDDDGKECPSGKSGEILSAGRIVMPEYLGREDATREALWVDSQGTHWLRTGDIGYLDEQGYLYIVDRKKDMILSGGQNIYPQDIEAVIVQHPDVEDVAVIGVKSHKWGETPLALVALKNGRGEATDIKKWTNEKLGKQQRIAGLELIDEIPRNPNGKILKRELRKTYEDRVFD</sequence>
<dbReference type="InterPro" id="IPR020845">
    <property type="entry name" value="AMP-binding_CS"/>
</dbReference>
<dbReference type="PANTHER" id="PTHR43767:SF1">
    <property type="entry name" value="NONRIBOSOMAL PEPTIDE SYNTHASE PES1 (EUROFUNG)-RELATED"/>
    <property type="match status" value="1"/>
</dbReference>
<evidence type="ECO:0000313" key="3">
    <source>
        <dbReference type="EMBL" id="GGX73156.1"/>
    </source>
</evidence>
<accession>A0A918KSX7</accession>